<protein>
    <recommendedName>
        <fullName evidence="1">RNA-directed DNA polymerase</fullName>
        <ecNumber evidence="1">2.7.7.49</ecNumber>
    </recommendedName>
</protein>
<dbReference type="InterPro" id="IPR041373">
    <property type="entry name" value="RT_RNaseH"/>
</dbReference>
<dbReference type="GO" id="GO:0003964">
    <property type="term" value="F:RNA-directed DNA polymerase activity"/>
    <property type="evidence" value="ECO:0007669"/>
    <property type="project" value="UniProtKB-KW"/>
</dbReference>
<reference evidence="10 11" key="1">
    <citation type="journal article" date="2019" name="Commun. Biol.">
        <title>The bagworm genome reveals a unique fibroin gene that provides high tensile strength.</title>
        <authorList>
            <person name="Kono N."/>
            <person name="Nakamura H."/>
            <person name="Ohtoshi R."/>
            <person name="Tomita M."/>
            <person name="Numata K."/>
            <person name="Arakawa K."/>
        </authorList>
    </citation>
    <scope>NUCLEOTIDE SEQUENCE [LARGE SCALE GENOMIC DNA]</scope>
</reference>
<dbReference type="GO" id="GO:0015074">
    <property type="term" value="P:DNA integration"/>
    <property type="evidence" value="ECO:0007669"/>
    <property type="project" value="InterPro"/>
</dbReference>
<dbReference type="InterPro" id="IPR050951">
    <property type="entry name" value="Retrovirus_Pol_polyprotein"/>
</dbReference>
<dbReference type="GO" id="GO:0003676">
    <property type="term" value="F:nucleic acid binding"/>
    <property type="evidence" value="ECO:0007669"/>
    <property type="project" value="InterPro"/>
</dbReference>
<dbReference type="SUPFAM" id="SSF53098">
    <property type="entry name" value="Ribonuclease H-like"/>
    <property type="match status" value="1"/>
</dbReference>
<dbReference type="InterPro" id="IPR043502">
    <property type="entry name" value="DNA/RNA_pol_sf"/>
</dbReference>
<evidence type="ECO:0000256" key="6">
    <source>
        <dbReference type="ARBA" id="ARBA00022801"/>
    </source>
</evidence>
<evidence type="ECO:0000256" key="7">
    <source>
        <dbReference type="ARBA" id="ARBA00022918"/>
    </source>
</evidence>
<dbReference type="GO" id="GO:0004519">
    <property type="term" value="F:endonuclease activity"/>
    <property type="evidence" value="ECO:0007669"/>
    <property type="project" value="UniProtKB-KW"/>
</dbReference>
<dbReference type="CDD" id="cd09274">
    <property type="entry name" value="RNase_HI_RT_Ty3"/>
    <property type="match status" value="1"/>
</dbReference>
<keyword evidence="5" id="KW-0255">Endonuclease</keyword>
<keyword evidence="6" id="KW-0378">Hydrolase</keyword>
<dbReference type="Pfam" id="PF00078">
    <property type="entry name" value="RVT_1"/>
    <property type="match status" value="1"/>
</dbReference>
<dbReference type="Pfam" id="PF00665">
    <property type="entry name" value="rve"/>
    <property type="match status" value="1"/>
</dbReference>
<dbReference type="InterPro" id="IPR001584">
    <property type="entry name" value="Integrase_cat-core"/>
</dbReference>
<sequence>MTFGLRNAGQTFQRFVDELTRGLNFCFAYLDDFLVYSKDEEEHEKHLKQIFDRMREYGMLINTSKCVFGADNVTFLGYNISAKGAKPLEQKVESIKNFPIPKTVKELHCDAKLSLVTDASDTSLGAVLQQYKDKAWEPLAFYSHKLSPAQRNYSPYDRELLAIYEAIKHFRHMLEARDFVIYTDHKPLCHAFKTRKDKCSPRQYRHLDFISQFSTDIRHISGRDNVVADTLSRIEQLDNVVDFVKLANAQESDPELEQILKDGSALQLQKIHVPGTKTDLYCDFSTPAQRPFVPISLRRQIFNCLHSLSHPGSNATSKLVAERYVWPGIRKDCRDWTRKCLQCQRTKVTRHVIPPTGTFELPTARFRFVHIDLIGPMPISKGYRYCLTAVDRYTRWPEAIPITDINAETVATALLTCWISRFGCPTDIVTDRGKQFESTLFQHLARVAGFHHRRTTAYHPACNGLVERFHRQLKTAITCHANEHWTECLPLVLLGVRSAYKDDLKASCAELVYGETLRLPGEFISPSPTKMTDISDYIARLRSFVRKLQPSPASRHGERATFVYKDLATTTHVFLREDTIRSCFQPAYTGPHEVLKRGDKIFTILVNGKRTTVSIERIKPAYTVDDELLNTVHTATREPKSVPELNPEHRNIKEHVQDAQLDSLITIARRTWLHVTILERLVQEIRGTDASLARLGLPDMRIGHVSVERLRATARGAVAPAALSTLLPFLEPFANQEYLVGRLGELAAGGCLSAYHWNAGGSYRGRPWDESLPTDAELVMHLFATYMDGQLAGIMSAMGEARPFSVAHTSRAPERPRRAPGALVVHQARMRPPHYVLVHDEQILELPEGRNNLLHTLLILIEVIATQRRGALGRLHLGRSSLNLLWVVGH</sequence>
<evidence type="ECO:0000256" key="1">
    <source>
        <dbReference type="ARBA" id="ARBA00012493"/>
    </source>
</evidence>
<dbReference type="PROSITE" id="PS50878">
    <property type="entry name" value="RT_POL"/>
    <property type="match status" value="1"/>
</dbReference>
<keyword evidence="2" id="KW-0808">Transferase</keyword>
<evidence type="ECO:0000259" key="9">
    <source>
        <dbReference type="PROSITE" id="PS50994"/>
    </source>
</evidence>
<dbReference type="PROSITE" id="PS50994">
    <property type="entry name" value="INTEGRASE"/>
    <property type="match status" value="1"/>
</dbReference>
<dbReference type="InterPro" id="IPR036397">
    <property type="entry name" value="RNaseH_sf"/>
</dbReference>
<dbReference type="Pfam" id="PF09786">
    <property type="entry name" value="CytochromB561_N"/>
    <property type="match status" value="1"/>
</dbReference>
<dbReference type="PANTHER" id="PTHR37984">
    <property type="entry name" value="PROTEIN CBG26694"/>
    <property type="match status" value="1"/>
</dbReference>
<dbReference type="EC" id="2.7.7.49" evidence="1"/>
<evidence type="ECO:0000313" key="11">
    <source>
        <dbReference type="Proteomes" id="UP000299102"/>
    </source>
</evidence>
<dbReference type="FunFam" id="3.10.20.370:FF:000001">
    <property type="entry name" value="Retrovirus-related Pol polyprotein from transposon 17.6-like protein"/>
    <property type="match status" value="1"/>
</dbReference>
<dbReference type="GO" id="GO:0016787">
    <property type="term" value="F:hydrolase activity"/>
    <property type="evidence" value="ECO:0007669"/>
    <property type="project" value="UniProtKB-KW"/>
</dbReference>
<evidence type="ECO:0000256" key="3">
    <source>
        <dbReference type="ARBA" id="ARBA00022695"/>
    </source>
</evidence>
<dbReference type="PANTHER" id="PTHR37984:SF5">
    <property type="entry name" value="PROTEIN NYNRIN-LIKE"/>
    <property type="match status" value="1"/>
</dbReference>
<evidence type="ECO:0000259" key="8">
    <source>
        <dbReference type="PROSITE" id="PS50878"/>
    </source>
</evidence>
<keyword evidence="7" id="KW-0695">RNA-directed DNA polymerase</keyword>
<dbReference type="SUPFAM" id="SSF56672">
    <property type="entry name" value="DNA/RNA polymerases"/>
    <property type="match status" value="1"/>
</dbReference>
<keyword evidence="10" id="KW-0812">Transmembrane</keyword>
<dbReference type="Pfam" id="PF17921">
    <property type="entry name" value="Integrase_H2C2"/>
    <property type="match status" value="1"/>
</dbReference>
<name>A0A4C1XYP5_EUMVA</name>
<dbReference type="Gene3D" id="3.10.20.370">
    <property type="match status" value="1"/>
</dbReference>
<evidence type="ECO:0000313" key="10">
    <source>
        <dbReference type="EMBL" id="GBP67672.1"/>
    </source>
</evidence>
<accession>A0A4C1XYP5</accession>
<dbReference type="Gene3D" id="3.30.70.270">
    <property type="match status" value="1"/>
</dbReference>
<evidence type="ECO:0000256" key="2">
    <source>
        <dbReference type="ARBA" id="ARBA00022679"/>
    </source>
</evidence>
<dbReference type="STRING" id="151549.A0A4C1XYP5"/>
<comment type="caution">
    <text evidence="10">The sequence shown here is derived from an EMBL/GenBank/DDBJ whole genome shotgun (WGS) entry which is preliminary data.</text>
</comment>
<dbReference type="Gene3D" id="1.10.340.70">
    <property type="match status" value="1"/>
</dbReference>
<keyword evidence="4" id="KW-0540">Nuclease</keyword>
<keyword evidence="3" id="KW-0548">Nucleotidyltransferase</keyword>
<dbReference type="GO" id="GO:0042575">
    <property type="term" value="C:DNA polymerase complex"/>
    <property type="evidence" value="ECO:0007669"/>
    <property type="project" value="UniProtKB-ARBA"/>
</dbReference>
<evidence type="ECO:0000256" key="5">
    <source>
        <dbReference type="ARBA" id="ARBA00022759"/>
    </source>
</evidence>
<dbReference type="InterPro" id="IPR019176">
    <property type="entry name" value="Cytochrome_B561-rel"/>
</dbReference>
<dbReference type="Proteomes" id="UP000299102">
    <property type="component" value="Unassembled WGS sequence"/>
</dbReference>
<dbReference type="InterPro" id="IPR012337">
    <property type="entry name" value="RNaseH-like_sf"/>
</dbReference>
<dbReference type="Gene3D" id="3.30.420.10">
    <property type="entry name" value="Ribonuclease H-like superfamily/Ribonuclease H"/>
    <property type="match status" value="1"/>
</dbReference>
<dbReference type="FunFam" id="3.30.420.10:FF:000032">
    <property type="entry name" value="Retrovirus-related Pol polyprotein from transposon 297-like Protein"/>
    <property type="match status" value="1"/>
</dbReference>
<dbReference type="OrthoDB" id="422540at2759"/>
<keyword evidence="10" id="KW-0472">Membrane</keyword>
<dbReference type="AlphaFoldDB" id="A0A4C1XYP5"/>
<dbReference type="FunFam" id="3.30.70.270:FF:000003">
    <property type="entry name" value="Transposon Ty3-G Gag-Pol polyprotein"/>
    <property type="match status" value="1"/>
</dbReference>
<evidence type="ECO:0000256" key="4">
    <source>
        <dbReference type="ARBA" id="ARBA00022722"/>
    </source>
</evidence>
<proteinExistence type="predicted"/>
<dbReference type="Pfam" id="PF17917">
    <property type="entry name" value="RT_RNaseH"/>
    <property type="match status" value="1"/>
</dbReference>
<dbReference type="InterPro" id="IPR041588">
    <property type="entry name" value="Integrase_H2C2"/>
</dbReference>
<dbReference type="InterPro" id="IPR000477">
    <property type="entry name" value="RT_dom"/>
</dbReference>
<feature type="domain" description="Integrase catalytic" evidence="9">
    <location>
        <begin position="358"/>
        <end position="528"/>
    </location>
</feature>
<keyword evidence="11" id="KW-1185">Reference proteome</keyword>
<dbReference type="EMBL" id="BGZK01000988">
    <property type="protein sequence ID" value="GBP67672.1"/>
    <property type="molecule type" value="Genomic_DNA"/>
</dbReference>
<dbReference type="CDD" id="cd01647">
    <property type="entry name" value="RT_LTR"/>
    <property type="match status" value="1"/>
</dbReference>
<feature type="domain" description="Reverse transcriptase" evidence="8">
    <location>
        <begin position="1"/>
        <end position="80"/>
    </location>
</feature>
<dbReference type="InterPro" id="IPR043128">
    <property type="entry name" value="Rev_trsase/Diguanyl_cyclase"/>
</dbReference>
<gene>
    <name evidence="10" type="primary">tmem209</name>
    <name evidence="10" type="ORF">EVAR_90522_1</name>
</gene>
<organism evidence="10 11">
    <name type="scientific">Eumeta variegata</name>
    <name type="common">Bagworm moth</name>
    <name type="synonym">Eumeta japonica</name>
    <dbReference type="NCBI Taxonomy" id="151549"/>
    <lineage>
        <taxon>Eukaryota</taxon>
        <taxon>Metazoa</taxon>
        <taxon>Ecdysozoa</taxon>
        <taxon>Arthropoda</taxon>
        <taxon>Hexapoda</taxon>
        <taxon>Insecta</taxon>
        <taxon>Pterygota</taxon>
        <taxon>Neoptera</taxon>
        <taxon>Endopterygota</taxon>
        <taxon>Lepidoptera</taxon>
        <taxon>Glossata</taxon>
        <taxon>Ditrysia</taxon>
        <taxon>Tineoidea</taxon>
        <taxon>Psychidae</taxon>
        <taxon>Oiketicinae</taxon>
        <taxon>Eumeta</taxon>
    </lineage>
</organism>